<evidence type="ECO:0000259" key="4">
    <source>
        <dbReference type="PROSITE" id="PS50137"/>
    </source>
</evidence>
<dbReference type="SMART" id="SM00358">
    <property type="entry name" value="DSRM"/>
    <property type="match status" value="2"/>
</dbReference>
<dbReference type="InterPro" id="IPR008971">
    <property type="entry name" value="HSP40/DnaJ_pept-bd"/>
</dbReference>
<dbReference type="Gene3D" id="3.30.160.20">
    <property type="match status" value="2"/>
</dbReference>
<dbReference type="CDD" id="cd10747">
    <property type="entry name" value="DnaJ_C"/>
    <property type="match status" value="1"/>
</dbReference>
<dbReference type="CDD" id="cd06257">
    <property type="entry name" value="DnaJ"/>
    <property type="match status" value="1"/>
</dbReference>
<dbReference type="InterPro" id="IPR001623">
    <property type="entry name" value="DnaJ_domain"/>
</dbReference>
<dbReference type="PRINTS" id="PR00625">
    <property type="entry name" value="JDOMAIN"/>
</dbReference>
<dbReference type="Pfam" id="PF00226">
    <property type="entry name" value="DnaJ"/>
    <property type="match status" value="1"/>
</dbReference>
<dbReference type="InterPro" id="IPR002939">
    <property type="entry name" value="DnaJ_C"/>
</dbReference>
<dbReference type="Pfam" id="PF01556">
    <property type="entry name" value="DnaJ_C"/>
    <property type="match status" value="1"/>
</dbReference>
<reference evidence="5 6" key="1">
    <citation type="submission" date="2024-02" db="EMBL/GenBank/DDBJ databases">
        <authorList>
            <person name="Chen Y."/>
            <person name="Shah S."/>
            <person name="Dougan E. K."/>
            <person name="Thang M."/>
            <person name="Chan C."/>
        </authorList>
    </citation>
    <scope>NUCLEOTIDE SEQUENCE [LARGE SCALE GENOMIC DNA]</scope>
</reference>
<organism evidence="5 6">
    <name type="scientific">Durusdinium trenchii</name>
    <dbReference type="NCBI Taxonomy" id="1381693"/>
    <lineage>
        <taxon>Eukaryota</taxon>
        <taxon>Sar</taxon>
        <taxon>Alveolata</taxon>
        <taxon>Dinophyceae</taxon>
        <taxon>Suessiales</taxon>
        <taxon>Symbiodiniaceae</taxon>
        <taxon>Durusdinium</taxon>
    </lineage>
</organism>
<dbReference type="CDD" id="cd19875">
    <property type="entry name" value="DSRM_EIF2AK2-like"/>
    <property type="match status" value="1"/>
</dbReference>
<feature type="domain" description="J" evidence="3">
    <location>
        <begin position="396"/>
        <end position="460"/>
    </location>
</feature>
<feature type="region of interest" description="Disordered" evidence="2">
    <location>
        <begin position="248"/>
        <end position="281"/>
    </location>
</feature>
<dbReference type="PROSITE" id="PS50137">
    <property type="entry name" value="DS_RBD"/>
    <property type="match status" value="2"/>
</dbReference>
<name>A0ABP0SJA9_9DINO</name>
<dbReference type="EMBL" id="CAXAMN010027694">
    <property type="protein sequence ID" value="CAK9112264.1"/>
    <property type="molecule type" value="Genomic_DNA"/>
</dbReference>
<dbReference type="Gene3D" id="1.10.287.110">
    <property type="entry name" value="DnaJ domain"/>
    <property type="match status" value="1"/>
</dbReference>
<proteinExistence type="predicted"/>
<dbReference type="InterPro" id="IPR036869">
    <property type="entry name" value="J_dom_sf"/>
</dbReference>
<evidence type="ECO:0008006" key="7">
    <source>
        <dbReference type="Google" id="ProtNLM"/>
    </source>
</evidence>
<evidence type="ECO:0000313" key="5">
    <source>
        <dbReference type="EMBL" id="CAK9112264.1"/>
    </source>
</evidence>
<feature type="compositionally biased region" description="Basic and acidic residues" evidence="2">
    <location>
        <begin position="254"/>
        <end position="281"/>
    </location>
</feature>
<dbReference type="InterPro" id="IPR018253">
    <property type="entry name" value="DnaJ_domain_CS"/>
</dbReference>
<evidence type="ECO:0000256" key="1">
    <source>
        <dbReference type="PROSITE-ProRule" id="PRU00266"/>
    </source>
</evidence>
<evidence type="ECO:0000313" key="6">
    <source>
        <dbReference type="Proteomes" id="UP001642484"/>
    </source>
</evidence>
<gene>
    <name evidence="5" type="ORF">CCMP2556_LOCUS52063</name>
</gene>
<dbReference type="SUPFAM" id="SSF54768">
    <property type="entry name" value="dsRNA-binding domain-like"/>
    <property type="match status" value="2"/>
</dbReference>
<feature type="domain" description="DRBM" evidence="4">
    <location>
        <begin position="205"/>
        <end position="266"/>
    </location>
</feature>
<keyword evidence="1" id="KW-0694">RNA-binding</keyword>
<dbReference type="PROSITE" id="PS50076">
    <property type="entry name" value="DNAJ_2"/>
    <property type="match status" value="1"/>
</dbReference>
<keyword evidence="6" id="KW-1185">Reference proteome</keyword>
<dbReference type="Pfam" id="PF00035">
    <property type="entry name" value="dsrm"/>
    <property type="match status" value="2"/>
</dbReference>
<evidence type="ECO:0000256" key="2">
    <source>
        <dbReference type="SAM" id="MobiDB-lite"/>
    </source>
</evidence>
<protein>
    <recommendedName>
        <fullName evidence="7">J domain-containing protein</fullName>
    </recommendedName>
</protein>
<dbReference type="SUPFAM" id="SSF46565">
    <property type="entry name" value="Chaperone J-domain"/>
    <property type="match status" value="1"/>
</dbReference>
<dbReference type="SMART" id="SM00271">
    <property type="entry name" value="DnaJ"/>
    <property type="match status" value="1"/>
</dbReference>
<feature type="region of interest" description="Disordered" evidence="2">
    <location>
        <begin position="53"/>
        <end position="94"/>
    </location>
</feature>
<dbReference type="PROSITE" id="PS00636">
    <property type="entry name" value="DNAJ_1"/>
    <property type="match status" value="1"/>
</dbReference>
<evidence type="ECO:0000259" key="3">
    <source>
        <dbReference type="PROSITE" id="PS50076"/>
    </source>
</evidence>
<feature type="domain" description="DRBM" evidence="4">
    <location>
        <begin position="91"/>
        <end position="159"/>
    </location>
</feature>
<dbReference type="PANTHER" id="PTHR43888">
    <property type="entry name" value="DNAJ-LIKE-2, ISOFORM A-RELATED"/>
    <property type="match status" value="1"/>
</dbReference>
<dbReference type="Gene3D" id="2.60.260.20">
    <property type="entry name" value="Urease metallochaperone UreE, N-terminal domain"/>
    <property type="match status" value="2"/>
</dbReference>
<dbReference type="Proteomes" id="UP001642484">
    <property type="component" value="Unassembled WGS sequence"/>
</dbReference>
<sequence>MAIRPFVPGRWECYSVSPRTVIVDSKKFPEAEAGSKSAAQDLAAEMALWELQRSRTEAPEAPETPEAPEAPATGRVDELEPAGPPERPKGVARKELTRYCNQRLLKFRFSEREVSQADNRAMFYMRVVMNDRSFPEGAGITKPAAQDMAAELALLELRGLADISNQPAELSVPQAVQLPPRGLQPAVAEAPGVPGVPAAPRAKGQDRQELQCLCQRQGLSLSFKEEGSGPSHRPEFRASAVVQGIAYPQASGKTKHDAKDESCRSAERGGRREKPVKWPKGTSDKISKKFSWLKGTEWNWNSWRNVKFQKDGTFDAPTNDCHRGQCKWSANKGKVFVLWGQAGLHELEIVGEVPTEQNQQKMQGLQMRGVRVSDGDRCSATFQRVFDHEAAELDKDLYEILGLQDDADEADIKKVYRKLSIKYHPDKNPDEESKRKFAEVRDAYEILNDPDKKILYDTGGMEAVKKAEKGEIEKGEDARANLAVSLEDLYNGGGRQAEIQRRVVCRGCRVKPDSPKCQGCGRCPNEVRMVNRQVGPGMFMQQQEEVPSKEKCKQEMAVIDAQIEKGMRDGESLTFPRMTDQRPGTIPGAMILTLKVAKHERFERRGDDLHMKTKVTLRESLLGWTKTIRHMDGHTIEIGTDSVTKPFQVIKVKGEGMPLRDDPASFGDLYVYAEVVFPRTLTGAQQEEISKIFA</sequence>
<dbReference type="InterPro" id="IPR014720">
    <property type="entry name" value="dsRBD_dom"/>
</dbReference>
<dbReference type="InterPro" id="IPR044713">
    <property type="entry name" value="DNJA1/2-like"/>
</dbReference>
<dbReference type="SUPFAM" id="SSF49493">
    <property type="entry name" value="HSP40/DnaJ peptide-binding domain"/>
    <property type="match status" value="2"/>
</dbReference>
<comment type="caution">
    <text evidence="5">The sequence shown here is derived from an EMBL/GenBank/DDBJ whole genome shotgun (WGS) entry which is preliminary data.</text>
</comment>
<accession>A0ABP0SJA9</accession>